<sequence length="130" mass="15073">MNKKYVLLALALYGLLVFLVINFYEVTTSSMTWEDREEFNRQYIAKLVPGQFTLEQILTDLGTPDSTEAIRKNNNYYQVTFYRTQHVKSDGITTQEECTYLLFINDILTGSGQGIGYPDNWQVIDNHTKK</sequence>
<reference evidence="1 2" key="1">
    <citation type="journal article" date="2022" name="Mar. Drugs">
        <title>Bioassay-Guided Fractionation Leads to the Detection of Cholic Acid Generated by the Rare Thalassomonas sp.</title>
        <authorList>
            <person name="Pheiffer F."/>
            <person name="Schneider Y.K."/>
            <person name="Hansen E.H."/>
            <person name="Andersen J.H."/>
            <person name="Isaksson J."/>
            <person name="Busche T."/>
            <person name="R C."/>
            <person name="Kalinowski J."/>
            <person name="Zyl L.V."/>
            <person name="Trindade M."/>
        </authorList>
    </citation>
    <scope>NUCLEOTIDE SEQUENCE [LARGE SCALE GENOMIC DNA]</scope>
    <source>
        <strain evidence="1 2">A5K-61T</strain>
    </source>
</reference>
<name>A0ABY7VA03_9GAMM</name>
<protein>
    <submittedName>
        <fullName evidence="1">DUF3192 domain-containing protein</fullName>
    </submittedName>
</protein>
<keyword evidence="2" id="KW-1185">Reference proteome</keyword>
<accession>A0ABY7VA03</accession>
<dbReference type="Proteomes" id="UP001215231">
    <property type="component" value="Chromosome"/>
</dbReference>
<dbReference type="EMBL" id="CP059693">
    <property type="protein sequence ID" value="WDE10458.1"/>
    <property type="molecule type" value="Genomic_DNA"/>
</dbReference>
<gene>
    <name evidence="1" type="ORF">H3N35_19590</name>
</gene>
<proteinExistence type="predicted"/>
<evidence type="ECO:0000313" key="2">
    <source>
        <dbReference type="Proteomes" id="UP001215231"/>
    </source>
</evidence>
<evidence type="ECO:0000313" key="1">
    <source>
        <dbReference type="EMBL" id="WDE10458.1"/>
    </source>
</evidence>
<organism evidence="1 2">
    <name type="scientific">Thalassomonas haliotis</name>
    <dbReference type="NCBI Taxonomy" id="485448"/>
    <lineage>
        <taxon>Bacteria</taxon>
        <taxon>Pseudomonadati</taxon>
        <taxon>Pseudomonadota</taxon>
        <taxon>Gammaproteobacteria</taxon>
        <taxon>Alteromonadales</taxon>
        <taxon>Colwelliaceae</taxon>
        <taxon>Thalassomonas</taxon>
    </lineage>
</organism>
<dbReference type="InterPro" id="IPR021534">
    <property type="entry name" value="DUF3192"/>
</dbReference>
<dbReference type="Pfam" id="PF11399">
    <property type="entry name" value="DUF3192"/>
    <property type="match status" value="1"/>
</dbReference>
<dbReference type="RefSeq" id="WP_274050494.1">
    <property type="nucleotide sequence ID" value="NZ_CP059693.1"/>
</dbReference>